<accession>A0A249PLR5</accession>
<dbReference type="AlphaFoldDB" id="A0A249PLR5"/>
<proteinExistence type="predicted"/>
<protein>
    <submittedName>
        <fullName evidence="2">Uncharacterized protein</fullName>
    </submittedName>
</protein>
<dbReference type="EMBL" id="CP023068">
    <property type="protein sequence ID" value="ASY66687.1"/>
    <property type="molecule type" value="Genomic_DNA"/>
</dbReference>
<keyword evidence="3" id="KW-1185">Reference proteome</keyword>
<keyword evidence="2" id="KW-0614">Plasmid</keyword>
<reference evidence="2 3" key="1">
    <citation type="submission" date="2017-08" db="EMBL/GenBank/DDBJ databases">
        <title>Multipartite genome sequences of Sinorhizobium species nodulating soybeans.</title>
        <authorList>
            <person name="Tian C.F."/>
        </authorList>
    </citation>
    <scope>NUCLEOTIDE SEQUENCE [LARGE SCALE GENOMIC DNA]</scope>
    <source>
        <strain evidence="2 3">CCBAU 05684</strain>
        <plasmid evidence="3">psj05684b</plasmid>
    </source>
</reference>
<evidence type="ECO:0000256" key="1">
    <source>
        <dbReference type="SAM" id="MobiDB-lite"/>
    </source>
</evidence>
<organism evidence="2 3">
    <name type="scientific">Sinorhizobium sojae CCBAU 05684</name>
    <dbReference type="NCBI Taxonomy" id="716928"/>
    <lineage>
        <taxon>Bacteria</taxon>
        <taxon>Pseudomonadati</taxon>
        <taxon>Pseudomonadota</taxon>
        <taxon>Alphaproteobacteria</taxon>
        <taxon>Hyphomicrobiales</taxon>
        <taxon>Rhizobiaceae</taxon>
        <taxon>Sinorhizobium/Ensifer group</taxon>
        <taxon>Sinorhizobium</taxon>
    </lineage>
</organism>
<gene>
    <name evidence="2" type="ORF">SJ05684_b57050</name>
</gene>
<sequence length="38" mass="4048">MSGRGEGGMHSLELPARAHLQQLPKLPLVPTISGVRRG</sequence>
<evidence type="ECO:0000313" key="3">
    <source>
        <dbReference type="Proteomes" id="UP000217211"/>
    </source>
</evidence>
<dbReference type="Proteomes" id="UP000217211">
    <property type="component" value="Plasmid pSJ05684b"/>
</dbReference>
<feature type="region of interest" description="Disordered" evidence="1">
    <location>
        <begin position="1"/>
        <end position="20"/>
    </location>
</feature>
<geneLocation type="plasmid" evidence="3">
    <name>psj05684b</name>
</geneLocation>
<evidence type="ECO:0000313" key="2">
    <source>
        <dbReference type="EMBL" id="ASY66687.1"/>
    </source>
</evidence>
<name>A0A249PLR5_9HYPH</name>
<dbReference type="KEGG" id="esj:SJ05684_b57050"/>